<dbReference type="AlphaFoldDB" id="A0A8E2F5Y0"/>
<dbReference type="Proteomes" id="UP000250140">
    <property type="component" value="Unassembled WGS sequence"/>
</dbReference>
<sequence>MCTPSLRRMSLMSSLANRMPAWIPGTGNCCALCGPLLLSWYLSAPSEAPQPCSLIAFQADGFMLTGSLHVSLIRHHAFHLSPSLPFLPLSPFAFCALL</sequence>
<evidence type="ECO:0000313" key="1">
    <source>
        <dbReference type="EMBL" id="OCL10935.1"/>
    </source>
</evidence>
<accession>A0A8E2F5Y0</accession>
<protein>
    <submittedName>
        <fullName evidence="1">Uncharacterized protein</fullName>
    </submittedName>
</protein>
<proteinExistence type="predicted"/>
<gene>
    <name evidence="1" type="ORF">AOQ84DRAFT_205509</name>
</gene>
<dbReference type="EMBL" id="KV749137">
    <property type="protein sequence ID" value="OCL10935.1"/>
    <property type="molecule type" value="Genomic_DNA"/>
</dbReference>
<reference evidence="1 2" key="1">
    <citation type="journal article" date="2016" name="Nat. Commun.">
        <title>Ectomycorrhizal ecology is imprinted in the genome of the dominant symbiotic fungus Cenococcum geophilum.</title>
        <authorList>
            <consortium name="DOE Joint Genome Institute"/>
            <person name="Peter M."/>
            <person name="Kohler A."/>
            <person name="Ohm R.A."/>
            <person name="Kuo A."/>
            <person name="Krutzmann J."/>
            <person name="Morin E."/>
            <person name="Arend M."/>
            <person name="Barry K.W."/>
            <person name="Binder M."/>
            <person name="Choi C."/>
            <person name="Clum A."/>
            <person name="Copeland A."/>
            <person name="Grisel N."/>
            <person name="Haridas S."/>
            <person name="Kipfer T."/>
            <person name="LaButti K."/>
            <person name="Lindquist E."/>
            <person name="Lipzen A."/>
            <person name="Maire R."/>
            <person name="Meier B."/>
            <person name="Mihaltcheva S."/>
            <person name="Molinier V."/>
            <person name="Murat C."/>
            <person name="Poggeler S."/>
            <person name="Quandt C.A."/>
            <person name="Sperisen C."/>
            <person name="Tritt A."/>
            <person name="Tisserant E."/>
            <person name="Crous P.W."/>
            <person name="Henrissat B."/>
            <person name="Nehls U."/>
            <person name="Egli S."/>
            <person name="Spatafora J.W."/>
            <person name="Grigoriev I.V."/>
            <person name="Martin F.M."/>
        </authorList>
    </citation>
    <scope>NUCLEOTIDE SEQUENCE [LARGE SCALE GENOMIC DNA]</scope>
    <source>
        <strain evidence="1 2">CBS 207.34</strain>
    </source>
</reference>
<organism evidence="1 2">
    <name type="scientific">Glonium stellatum</name>
    <dbReference type="NCBI Taxonomy" id="574774"/>
    <lineage>
        <taxon>Eukaryota</taxon>
        <taxon>Fungi</taxon>
        <taxon>Dikarya</taxon>
        <taxon>Ascomycota</taxon>
        <taxon>Pezizomycotina</taxon>
        <taxon>Dothideomycetes</taxon>
        <taxon>Pleosporomycetidae</taxon>
        <taxon>Gloniales</taxon>
        <taxon>Gloniaceae</taxon>
        <taxon>Glonium</taxon>
    </lineage>
</organism>
<name>A0A8E2F5Y0_9PEZI</name>
<keyword evidence="2" id="KW-1185">Reference proteome</keyword>
<evidence type="ECO:0000313" key="2">
    <source>
        <dbReference type="Proteomes" id="UP000250140"/>
    </source>
</evidence>